<dbReference type="GO" id="GO:0008270">
    <property type="term" value="F:zinc ion binding"/>
    <property type="evidence" value="ECO:0007669"/>
    <property type="project" value="UniProtKB-KW"/>
</dbReference>
<dbReference type="PANTHER" id="PTHR24394:SF48">
    <property type="entry name" value="ZINC FINGER PROTEIN 771"/>
    <property type="match status" value="1"/>
</dbReference>
<feature type="domain" description="C2H2-type" evidence="10">
    <location>
        <begin position="189"/>
        <end position="215"/>
    </location>
</feature>
<dbReference type="GO" id="GO:0043565">
    <property type="term" value="F:sequence-specific DNA binding"/>
    <property type="evidence" value="ECO:0007669"/>
    <property type="project" value="UniProtKB-ARBA"/>
</dbReference>
<evidence type="ECO:0000256" key="3">
    <source>
        <dbReference type="ARBA" id="ARBA00022737"/>
    </source>
</evidence>
<dbReference type="SUPFAM" id="SSF57667">
    <property type="entry name" value="beta-beta-alpha zinc fingers"/>
    <property type="match status" value="3"/>
</dbReference>
<dbReference type="InterPro" id="IPR036236">
    <property type="entry name" value="Znf_C2H2_sf"/>
</dbReference>
<feature type="domain" description="C2H2-type" evidence="10">
    <location>
        <begin position="49"/>
        <end position="73"/>
    </location>
</feature>
<reference evidence="11 12" key="1">
    <citation type="submission" date="2019-09" db="EMBL/GenBank/DDBJ databases">
        <title>Bird 10,000 Genomes (B10K) Project - Family phase.</title>
        <authorList>
            <person name="Zhang G."/>
        </authorList>
    </citation>
    <scope>NUCLEOTIDE SEQUENCE [LARGE SCALE GENOMIC DNA]</scope>
    <source>
        <strain evidence="11">B10K-DU-010-60</strain>
        <tissue evidence="11">Muscle</tissue>
    </source>
</reference>
<dbReference type="PROSITE" id="PS00028">
    <property type="entry name" value="ZINC_FINGER_C2H2_1"/>
    <property type="match status" value="5"/>
</dbReference>
<accession>A0A7L4ALW8</accession>
<keyword evidence="5" id="KW-0862">Zinc</keyword>
<sequence length="215" mass="22642">VTLAPGGAAPAPSGTAPDGPFTCSLCWKVFKKPSHLHQHQIIHTGEKPFSCSVCAKSFNRRESLTRHIKTHSGLLRVPCAVCGKEFRDPAYLLRHQAAHSGQRPDYKCEVCGKAYAAPQSLLRHRQVHAGPKAGAVAYPGVPKGTAAAAAVPVFPGAYVAPEGEVKAADGAGGFLSPPPAALLAPGKSFGCGICGRAFGRRETLKRHERIHTGEK</sequence>
<dbReference type="FunFam" id="3.30.160.60:FF:000340">
    <property type="entry name" value="zinc finger protein 473 isoform X1"/>
    <property type="match status" value="1"/>
</dbReference>
<comment type="caution">
    <text evidence="11">The sequence shown here is derived from an EMBL/GenBank/DDBJ whole genome shotgun (WGS) entry which is preliminary data.</text>
</comment>
<dbReference type="Gene3D" id="3.30.160.60">
    <property type="entry name" value="Classic Zinc Finger"/>
    <property type="match status" value="5"/>
</dbReference>
<dbReference type="PROSITE" id="PS50157">
    <property type="entry name" value="ZINC_FINGER_C2H2_2"/>
    <property type="match status" value="5"/>
</dbReference>
<dbReference type="FunFam" id="3.30.160.60:FF:001498">
    <property type="entry name" value="Zinc finger protein 404"/>
    <property type="match status" value="1"/>
</dbReference>
<proteinExistence type="predicted"/>
<evidence type="ECO:0000256" key="7">
    <source>
        <dbReference type="ARBA" id="ARBA00023163"/>
    </source>
</evidence>
<keyword evidence="3" id="KW-0677">Repeat</keyword>
<feature type="non-terminal residue" evidence="11">
    <location>
        <position position="1"/>
    </location>
</feature>
<dbReference type="InterPro" id="IPR013087">
    <property type="entry name" value="Znf_C2H2_type"/>
</dbReference>
<dbReference type="PANTHER" id="PTHR24394">
    <property type="entry name" value="ZINC FINGER PROTEIN"/>
    <property type="match status" value="1"/>
</dbReference>
<dbReference type="FunFam" id="3.30.160.60:FF:001732">
    <property type="entry name" value="Zgc:162936"/>
    <property type="match status" value="1"/>
</dbReference>
<keyword evidence="4 9" id="KW-0863">Zinc-finger</keyword>
<dbReference type="GO" id="GO:0045893">
    <property type="term" value="P:positive regulation of DNA-templated transcription"/>
    <property type="evidence" value="ECO:0007669"/>
    <property type="project" value="UniProtKB-ARBA"/>
</dbReference>
<comment type="subcellular location">
    <subcellularLocation>
        <location evidence="1">Nucleus</location>
    </subcellularLocation>
</comment>
<organism evidence="11 12">
    <name type="scientific">Circaetus pectoralis</name>
    <name type="common">black-chested snake-eagle</name>
    <dbReference type="NCBI Taxonomy" id="321084"/>
    <lineage>
        <taxon>Eukaryota</taxon>
        <taxon>Metazoa</taxon>
        <taxon>Chordata</taxon>
        <taxon>Craniata</taxon>
        <taxon>Vertebrata</taxon>
        <taxon>Euteleostomi</taxon>
        <taxon>Archelosauria</taxon>
        <taxon>Archosauria</taxon>
        <taxon>Dinosauria</taxon>
        <taxon>Saurischia</taxon>
        <taxon>Theropoda</taxon>
        <taxon>Coelurosauria</taxon>
        <taxon>Aves</taxon>
        <taxon>Neognathae</taxon>
        <taxon>Neoaves</taxon>
        <taxon>Telluraves</taxon>
        <taxon>Accipitrimorphae</taxon>
        <taxon>Accipitriformes</taxon>
        <taxon>Accipitridae</taxon>
        <taxon>Accipitrinae</taxon>
        <taxon>Circaetus</taxon>
    </lineage>
</organism>
<evidence type="ECO:0000256" key="1">
    <source>
        <dbReference type="ARBA" id="ARBA00004123"/>
    </source>
</evidence>
<evidence type="ECO:0000256" key="5">
    <source>
        <dbReference type="ARBA" id="ARBA00022833"/>
    </source>
</evidence>
<dbReference type="AlphaFoldDB" id="A0A7L4ALW8"/>
<dbReference type="GO" id="GO:0005694">
    <property type="term" value="C:chromosome"/>
    <property type="evidence" value="ECO:0007669"/>
    <property type="project" value="UniProtKB-ARBA"/>
</dbReference>
<dbReference type="FunFam" id="3.30.160.60:FF:000512">
    <property type="entry name" value="zinc finger protein 197 isoform X1"/>
    <property type="match status" value="1"/>
</dbReference>
<dbReference type="GO" id="GO:0000981">
    <property type="term" value="F:DNA-binding transcription factor activity, RNA polymerase II-specific"/>
    <property type="evidence" value="ECO:0007669"/>
    <property type="project" value="TreeGrafter"/>
</dbReference>
<feature type="domain" description="C2H2-type" evidence="10">
    <location>
        <begin position="106"/>
        <end position="133"/>
    </location>
</feature>
<evidence type="ECO:0000256" key="2">
    <source>
        <dbReference type="ARBA" id="ARBA00022723"/>
    </source>
</evidence>
<evidence type="ECO:0000259" key="10">
    <source>
        <dbReference type="PROSITE" id="PS50157"/>
    </source>
</evidence>
<evidence type="ECO:0000256" key="9">
    <source>
        <dbReference type="PROSITE-ProRule" id="PRU00042"/>
    </source>
</evidence>
<evidence type="ECO:0000313" key="11">
    <source>
        <dbReference type="EMBL" id="NXW26282.1"/>
    </source>
</evidence>
<evidence type="ECO:0000313" key="12">
    <source>
        <dbReference type="Proteomes" id="UP000562238"/>
    </source>
</evidence>
<keyword evidence="2" id="KW-0479">Metal-binding</keyword>
<dbReference type="Proteomes" id="UP000562238">
    <property type="component" value="Unassembled WGS sequence"/>
</dbReference>
<keyword evidence="7" id="KW-0804">Transcription</keyword>
<gene>
    <name evidence="11" type="primary">Znf865_2</name>
    <name evidence="11" type="ORF">CIRPEC_R15696</name>
</gene>
<feature type="non-terminal residue" evidence="11">
    <location>
        <position position="215"/>
    </location>
</feature>
<evidence type="ECO:0000256" key="4">
    <source>
        <dbReference type="ARBA" id="ARBA00022771"/>
    </source>
</evidence>
<feature type="domain" description="C2H2-type" evidence="10">
    <location>
        <begin position="21"/>
        <end position="48"/>
    </location>
</feature>
<evidence type="ECO:0000256" key="8">
    <source>
        <dbReference type="ARBA" id="ARBA00023242"/>
    </source>
</evidence>
<dbReference type="EMBL" id="VZZV01002815">
    <property type="protein sequence ID" value="NXW26282.1"/>
    <property type="molecule type" value="Genomic_DNA"/>
</dbReference>
<keyword evidence="12" id="KW-1185">Reference proteome</keyword>
<protein>
    <submittedName>
        <fullName evidence="11">ZN865 protein</fullName>
    </submittedName>
</protein>
<evidence type="ECO:0000256" key="6">
    <source>
        <dbReference type="ARBA" id="ARBA00023015"/>
    </source>
</evidence>
<keyword evidence="6" id="KW-0805">Transcription regulation</keyword>
<name>A0A7L4ALW8_9AVES</name>
<dbReference type="GO" id="GO:0005634">
    <property type="term" value="C:nucleus"/>
    <property type="evidence" value="ECO:0007669"/>
    <property type="project" value="UniProtKB-SubCell"/>
</dbReference>
<keyword evidence="8" id="KW-0539">Nucleus</keyword>
<dbReference type="SMART" id="SM00355">
    <property type="entry name" value="ZnF_C2H2"/>
    <property type="match status" value="5"/>
</dbReference>
<feature type="domain" description="C2H2-type" evidence="10">
    <location>
        <begin position="77"/>
        <end position="104"/>
    </location>
</feature>
<dbReference type="Pfam" id="PF00096">
    <property type="entry name" value="zf-C2H2"/>
    <property type="match status" value="5"/>
</dbReference>